<evidence type="ECO:0000256" key="3">
    <source>
        <dbReference type="ARBA" id="ARBA00022842"/>
    </source>
</evidence>
<dbReference type="Pfam" id="PF03936">
    <property type="entry name" value="Terpene_synth_C"/>
    <property type="match status" value="1"/>
</dbReference>
<dbReference type="InterPro" id="IPR008949">
    <property type="entry name" value="Isoprenoid_synthase_dom_sf"/>
</dbReference>
<dbReference type="Pfam" id="PF01397">
    <property type="entry name" value="Terpene_synth"/>
    <property type="match status" value="1"/>
</dbReference>
<dbReference type="FunFam" id="1.10.600.10:FF:000007">
    <property type="entry name" value="Isoprene synthase, chloroplastic"/>
    <property type="match status" value="1"/>
</dbReference>
<dbReference type="InterPro" id="IPR050148">
    <property type="entry name" value="Terpene_synthase-like"/>
</dbReference>
<dbReference type="SFLD" id="SFLDG01019">
    <property type="entry name" value="Terpene_Cyclase_Like_1_C_Termi"/>
    <property type="match status" value="1"/>
</dbReference>
<dbReference type="GO" id="GO:0016102">
    <property type="term" value="P:diterpenoid biosynthetic process"/>
    <property type="evidence" value="ECO:0007669"/>
    <property type="project" value="InterPro"/>
</dbReference>
<evidence type="ECO:0000259" key="4">
    <source>
        <dbReference type="Pfam" id="PF01397"/>
    </source>
</evidence>
<keyword evidence="7" id="KW-1185">Reference proteome</keyword>
<comment type="cofactor">
    <cofactor evidence="1">
        <name>Mg(2+)</name>
        <dbReference type="ChEBI" id="CHEBI:18420"/>
    </cofactor>
</comment>
<feature type="domain" description="Terpene synthase N-terminal" evidence="4">
    <location>
        <begin position="68"/>
        <end position="247"/>
    </location>
</feature>
<keyword evidence="3" id="KW-0460">Magnesium</keyword>
<gene>
    <name evidence="6" type="ORF">CDL12_06844</name>
</gene>
<keyword evidence="6" id="KW-0456">Lyase</keyword>
<dbReference type="GO" id="GO:0010333">
    <property type="term" value="F:terpene synthase activity"/>
    <property type="evidence" value="ECO:0007669"/>
    <property type="project" value="InterPro"/>
</dbReference>
<dbReference type="Gene3D" id="1.50.10.130">
    <property type="entry name" value="Terpene synthase, N-terminal domain"/>
    <property type="match status" value="1"/>
</dbReference>
<dbReference type="InterPro" id="IPR036965">
    <property type="entry name" value="Terpene_synth_N_sf"/>
</dbReference>
<proteinExistence type="predicted"/>
<dbReference type="PANTHER" id="PTHR31225">
    <property type="entry name" value="OS04G0344100 PROTEIN-RELATED"/>
    <property type="match status" value="1"/>
</dbReference>
<dbReference type="InterPro" id="IPR001906">
    <property type="entry name" value="Terpene_synth_N"/>
</dbReference>
<evidence type="ECO:0000256" key="1">
    <source>
        <dbReference type="ARBA" id="ARBA00001946"/>
    </source>
</evidence>
<evidence type="ECO:0000313" key="6">
    <source>
        <dbReference type="EMBL" id="PIN20463.1"/>
    </source>
</evidence>
<comment type="caution">
    <text evidence="6">The sequence shown here is derived from an EMBL/GenBank/DDBJ whole genome shotgun (WGS) entry which is preliminary data.</text>
</comment>
<dbReference type="AlphaFoldDB" id="A0A2G9HSN5"/>
<protein>
    <submittedName>
        <fullName evidence="6">(-)-alpha-terpineol synthase</fullName>
        <ecNumber evidence="6">4.2.3.111</ecNumber>
    </submittedName>
</protein>
<dbReference type="Gene3D" id="1.10.600.10">
    <property type="entry name" value="Farnesyl Diphosphate Synthase"/>
    <property type="match status" value="1"/>
</dbReference>
<dbReference type="STRING" id="429701.A0A2G9HSN5"/>
<keyword evidence="2" id="KW-0479">Metal-binding</keyword>
<dbReference type="SUPFAM" id="SSF48576">
    <property type="entry name" value="Terpenoid synthases"/>
    <property type="match status" value="1"/>
</dbReference>
<dbReference type="PANTHER" id="PTHR31225:SF9">
    <property type="entry name" value="TERPENE SYNTHASE 10"/>
    <property type="match status" value="1"/>
</dbReference>
<dbReference type="InterPro" id="IPR005630">
    <property type="entry name" value="Terpene_synthase_metal-bd"/>
</dbReference>
<dbReference type="EC" id="4.2.3.111" evidence="6"/>
<dbReference type="SUPFAM" id="SSF48239">
    <property type="entry name" value="Terpenoid cyclases/Protein prenyltransferases"/>
    <property type="match status" value="1"/>
</dbReference>
<evidence type="ECO:0000256" key="2">
    <source>
        <dbReference type="ARBA" id="ARBA00022723"/>
    </source>
</evidence>
<dbReference type="FunFam" id="1.50.10.130:FF:000001">
    <property type="entry name" value="Isoprene synthase, chloroplastic"/>
    <property type="match status" value="1"/>
</dbReference>
<dbReference type="SMR" id="A0A2G9HSN5"/>
<dbReference type="CDD" id="cd00684">
    <property type="entry name" value="Terpene_cyclase_plant_C1"/>
    <property type="match status" value="1"/>
</dbReference>
<name>A0A2G9HSN5_9LAMI</name>
<dbReference type="SFLD" id="SFLDG01604">
    <property type="entry name" value="Terpene_Cyclase_Like_1_C_Termi"/>
    <property type="match status" value="1"/>
</dbReference>
<feature type="domain" description="Terpene synthase metal-binding" evidence="5">
    <location>
        <begin position="304"/>
        <end position="543"/>
    </location>
</feature>
<dbReference type="OrthoDB" id="1936865at2759"/>
<dbReference type="SFLD" id="SFLDS00005">
    <property type="entry name" value="Isoprenoid_Synthase_Type_I"/>
    <property type="match status" value="1"/>
</dbReference>
<dbReference type="Proteomes" id="UP000231279">
    <property type="component" value="Unassembled WGS sequence"/>
</dbReference>
<sequence length="600" mass="70609">MATSIMHVSMPHKTSNYLHTKALEKGHVYSKTTSINIKPCSILCTAEKSNDQNPIQRRRSGNYKPSSWDFDYIQSLNSEYKGERYLRRVFELKKRVKMMLEGVMDRVDQLEFIDDLQKLGILYHFEDKIKRILENIYHDRIAGKNEKMKETNLYSTALEFRLLRQRGFCVSQETFDSFKNREGDFRESLVDDIEGLLQLYEASFLMAEGECTLELAREFATIFLQKKLDENNNAIDDYLALLVRDALDLPLHWRVERPKARWFIEVYEKRPSMNPVVLELAKLDFNIVQAIHQEELKHISRWWKKTSIAEKLPFARDRIVECYIWTLAGHLGPQYAHFRTMGTKVNAFITVLDDIFDVYGTLEELQLFNHVIQRWDSKSMEQLPHYMQIMFLALNNLIKEIAYDVLKDHGIVIIPYLRKLWADLSQAYFQEAKWYYEGYKPTLEEYVENGWISSSAPVILCHAFFLLASPIKIEVVQSLFKYHNVVRLVGIILRLVDDLGTSPDEMKRGDVPKSVQCYMNETSACEEEAREYIRFLIGEAWKEMNREQVAESSLPHEFIRNAVNLCRIAQYMYHHGDGHGHQQHPEIKDQFRRLLFEPIA</sequence>
<organism evidence="6 7">
    <name type="scientific">Handroanthus impetiginosus</name>
    <dbReference type="NCBI Taxonomy" id="429701"/>
    <lineage>
        <taxon>Eukaryota</taxon>
        <taxon>Viridiplantae</taxon>
        <taxon>Streptophyta</taxon>
        <taxon>Embryophyta</taxon>
        <taxon>Tracheophyta</taxon>
        <taxon>Spermatophyta</taxon>
        <taxon>Magnoliopsida</taxon>
        <taxon>eudicotyledons</taxon>
        <taxon>Gunneridae</taxon>
        <taxon>Pentapetalae</taxon>
        <taxon>asterids</taxon>
        <taxon>lamiids</taxon>
        <taxon>Lamiales</taxon>
        <taxon>Bignoniaceae</taxon>
        <taxon>Crescentiina</taxon>
        <taxon>Tabebuia alliance</taxon>
        <taxon>Handroanthus</taxon>
    </lineage>
</organism>
<dbReference type="InterPro" id="IPR044814">
    <property type="entry name" value="Terpene_cyclase_plant_C1"/>
</dbReference>
<dbReference type="GO" id="GO:0000287">
    <property type="term" value="F:magnesium ion binding"/>
    <property type="evidence" value="ECO:0007669"/>
    <property type="project" value="InterPro"/>
</dbReference>
<accession>A0A2G9HSN5</accession>
<dbReference type="InterPro" id="IPR008930">
    <property type="entry name" value="Terpenoid_cyclase/PrenylTrfase"/>
</dbReference>
<reference evidence="7" key="1">
    <citation type="journal article" date="2018" name="Gigascience">
        <title>Genome assembly of the Pink Ipe (Handroanthus impetiginosus, Bignoniaceae), a highly valued, ecologically keystone Neotropical timber forest tree.</title>
        <authorList>
            <person name="Silva-Junior O.B."/>
            <person name="Grattapaglia D."/>
            <person name="Novaes E."/>
            <person name="Collevatti R.G."/>
        </authorList>
    </citation>
    <scope>NUCLEOTIDE SEQUENCE [LARGE SCALE GENOMIC DNA]</scope>
    <source>
        <strain evidence="7">cv. UFG-1</strain>
    </source>
</reference>
<evidence type="ECO:0000259" key="5">
    <source>
        <dbReference type="Pfam" id="PF03936"/>
    </source>
</evidence>
<evidence type="ECO:0000313" key="7">
    <source>
        <dbReference type="Proteomes" id="UP000231279"/>
    </source>
</evidence>
<dbReference type="EMBL" id="NKXS01001127">
    <property type="protein sequence ID" value="PIN20463.1"/>
    <property type="molecule type" value="Genomic_DNA"/>
</dbReference>
<dbReference type="InterPro" id="IPR034741">
    <property type="entry name" value="Terpene_cyclase-like_1_C"/>
</dbReference>